<accession>A0A923LJ77</accession>
<dbReference type="CDD" id="cd00156">
    <property type="entry name" value="REC"/>
    <property type="match status" value="1"/>
</dbReference>
<dbReference type="InterPro" id="IPR046947">
    <property type="entry name" value="LytR-like"/>
</dbReference>
<evidence type="ECO:0000313" key="6">
    <source>
        <dbReference type="EMBL" id="MBC5689239.1"/>
    </source>
</evidence>
<evidence type="ECO:0000256" key="3">
    <source>
        <dbReference type="PROSITE-ProRule" id="PRU00169"/>
    </source>
</evidence>
<feature type="domain" description="HTH LytTR-type" evidence="5">
    <location>
        <begin position="130"/>
        <end position="230"/>
    </location>
</feature>
<dbReference type="SMART" id="SM00448">
    <property type="entry name" value="REC"/>
    <property type="match status" value="1"/>
</dbReference>
<dbReference type="Pfam" id="PF00072">
    <property type="entry name" value="Response_reg"/>
    <property type="match status" value="1"/>
</dbReference>
<dbReference type="InterPro" id="IPR011006">
    <property type="entry name" value="CheY-like_superfamily"/>
</dbReference>
<comment type="caution">
    <text evidence="6">The sequence shown here is derived from an EMBL/GenBank/DDBJ whole genome shotgun (WGS) entry which is preliminary data.</text>
</comment>
<proteinExistence type="predicted"/>
<evidence type="ECO:0000256" key="1">
    <source>
        <dbReference type="ARBA" id="ARBA00018672"/>
    </source>
</evidence>
<dbReference type="RefSeq" id="WP_186875914.1">
    <property type="nucleotide sequence ID" value="NZ_JACOPF010000002.1"/>
</dbReference>
<evidence type="ECO:0000313" key="7">
    <source>
        <dbReference type="Proteomes" id="UP000652477"/>
    </source>
</evidence>
<sequence>MRIAIVDDSLSDIQHLYENIQKYCREHQVHMTIEPFHDESRFLSSLKEHSYDLVILDIFMKQINGDHIASLIRRHYPNCQIIFTTASKEHAVKAFRLHALDYLVKPYSYADLSEALDHFEKIFQSFIHYIELKEARQYTRILINDIVFTDYHNHYIQVHTTSNVVRSYMSFDAFSPMLKPYPQFLWCYRNCMVNMDYIESLEGGDFLLKTGVCIPISKGKHREVTQAYADYMFDYVNRRCPI</sequence>
<dbReference type="Gene3D" id="2.40.50.1020">
    <property type="entry name" value="LytTr DNA-binding domain"/>
    <property type="match status" value="1"/>
</dbReference>
<dbReference type="PROSITE" id="PS50930">
    <property type="entry name" value="HTH_LYTTR"/>
    <property type="match status" value="1"/>
</dbReference>
<organism evidence="6 7">
    <name type="scientific">Mediterraneibacter hominis</name>
    <dbReference type="NCBI Taxonomy" id="2763054"/>
    <lineage>
        <taxon>Bacteria</taxon>
        <taxon>Bacillati</taxon>
        <taxon>Bacillota</taxon>
        <taxon>Clostridia</taxon>
        <taxon>Lachnospirales</taxon>
        <taxon>Lachnospiraceae</taxon>
        <taxon>Mediterraneibacter</taxon>
    </lineage>
</organism>
<feature type="modified residue" description="4-aspartylphosphate" evidence="3">
    <location>
        <position position="57"/>
    </location>
</feature>
<evidence type="ECO:0000256" key="2">
    <source>
        <dbReference type="ARBA" id="ARBA00024867"/>
    </source>
</evidence>
<dbReference type="PANTHER" id="PTHR37299:SF1">
    <property type="entry name" value="STAGE 0 SPORULATION PROTEIN A HOMOLOG"/>
    <property type="match status" value="1"/>
</dbReference>
<feature type="domain" description="Response regulatory" evidence="4">
    <location>
        <begin position="2"/>
        <end position="120"/>
    </location>
</feature>
<keyword evidence="3" id="KW-0597">Phosphoprotein</keyword>
<dbReference type="SUPFAM" id="SSF52172">
    <property type="entry name" value="CheY-like"/>
    <property type="match status" value="1"/>
</dbReference>
<comment type="function">
    <text evidence="2">May play the central regulatory role in sporulation. It may be an element of the effector pathway responsible for the activation of sporulation genes in response to nutritional stress. Spo0A may act in concert with spo0H (a sigma factor) to control the expression of some genes that are critical to the sporulation process.</text>
</comment>
<dbReference type="GO" id="GO:0003677">
    <property type="term" value="F:DNA binding"/>
    <property type="evidence" value="ECO:0007669"/>
    <property type="project" value="InterPro"/>
</dbReference>
<evidence type="ECO:0000259" key="5">
    <source>
        <dbReference type="PROSITE" id="PS50930"/>
    </source>
</evidence>
<dbReference type="PROSITE" id="PS50110">
    <property type="entry name" value="RESPONSE_REGULATORY"/>
    <property type="match status" value="1"/>
</dbReference>
<evidence type="ECO:0000259" key="4">
    <source>
        <dbReference type="PROSITE" id="PS50110"/>
    </source>
</evidence>
<dbReference type="Proteomes" id="UP000652477">
    <property type="component" value="Unassembled WGS sequence"/>
</dbReference>
<keyword evidence="7" id="KW-1185">Reference proteome</keyword>
<dbReference type="GO" id="GO:0000156">
    <property type="term" value="F:phosphorelay response regulator activity"/>
    <property type="evidence" value="ECO:0007669"/>
    <property type="project" value="InterPro"/>
</dbReference>
<name>A0A923LJ77_9FIRM</name>
<dbReference type="PANTHER" id="PTHR37299">
    <property type="entry name" value="TRANSCRIPTIONAL REGULATOR-RELATED"/>
    <property type="match status" value="1"/>
</dbReference>
<dbReference type="SMART" id="SM00850">
    <property type="entry name" value="LytTR"/>
    <property type="match status" value="1"/>
</dbReference>
<protein>
    <recommendedName>
        <fullName evidence="1">Stage 0 sporulation protein A homolog</fullName>
    </recommendedName>
</protein>
<dbReference type="EMBL" id="JACOPF010000002">
    <property type="protein sequence ID" value="MBC5689239.1"/>
    <property type="molecule type" value="Genomic_DNA"/>
</dbReference>
<dbReference type="InterPro" id="IPR007492">
    <property type="entry name" value="LytTR_DNA-bd_dom"/>
</dbReference>
<dbReference type="InterPro" id="IPR001789">
    <property type="entry name" value="Sig_transdc_resp-reg_receiver"/>
</dbReference>
<dbReference type="Pfam" id="PF04397">
    <property type="entry name" value="LytTR"/>
    <property type="match status" value="1"/>
</dbReference>
<dbReference type="AlphaFoldDB" id="A0A923LJ77"/>
<gene>
    <name evidence="6" type="ORF">H8S37_09945</name>
</gene>
<reference evidence="6" key="1">
    <citation type="submission" date="2020-08" db="EMBL/GenBank/DDBJ databases">
        <title>Genome public.</title>
        <authorList>
            <person name="Liu C."/>
            <person name="Sun Q."/>
        </authorList>
    </citation>
    <scope>NUCLEOTIDE SEQUENCE</scope>
    <source>
        <strain evidence="6">NSJ-55</strain>
    </source>
</reference>
<dbReference type="Gene3D" id="3.40.50.2300">
    <property type="match status" value="1"/>
</dbReference>